<dbReference type="Proteomes" id="UP000269396">
    <property type="component" value="Unassembled WGS sequence"/>
</dbReference>
<organism evidence="1 2">
    <name type="scientific">Schistosoma mattheei</name>
    <dbReference type="NCBI Taxonomy" id="31246"/>
    <lineage>
        <taxon>Eukaryota</taxon>
        <taxon>Metazoa</taxon>
        <taxon>Spiralia</taxon>
        <taxon>Lophotrochozoa</taxon>
        <taxon>Platyhelminthes</taxon>
        <taxon>Trematoda</taxon>
        <taxon>Digenea</taxon>
        <taxon>Strigeidida</taxon>
        <taxon>Schistosomatoidea</taxon>
        <taxon>Schistosomatidae</taxon>
        <taxon>Schistosoma</taxon>
    </lineage>
</organism>
<dbReference type="EMBL" id="UZAL01039991">
    <property type="protein sequence ID" value="VDP76336.1"/>
    <property type="molecule type" value="Genomic_DNA"/>
</dbReference>
<keyword evidence="2" id="KW-1185">Reference proteome</keyword>
<accession>A0A183PUY5</accession>
<name>A0A183PUY5_9TREM</name>
<evidence type="ECO:0000313" key="2">
    <source>
        <dbReference type="Proteomes" id="UP000269396"/>
    </source>
</evidence>
<evidence type="ECO:0000313" key="1">
    <source>
        <dbReference type="EMBL" id="VDP76336.1"/>
    </source>
</evidence>
<dbReference type="AlphaFoldDB" id="A0A183PUY5"/>
<sequence>MENRSLCIGFLVDALMSNPAVVRAPLDILAHKTKEINEVHYGPCVHKKMIEEILIEMLQAFHQSQHFPLLSYQATDYPFYDVSDSAAPIVDKLASVSSINLPRLAKVFGKVRHDFSVSNAC</sequence>
<proteinExistence type="predicted"/>
<protein>
    <submittedName>
        <fullName evidence="1">Uncharacterized protein</fullName>
    </submittedName>
</protein>
<reference evidence="1 2" key="1">
    <citation type="submission" date="2018-11" db="EMBL/GenBank/DDBJ databases">
        <authorList>
            <consortium name="Pathogen Informatics"/>
        </authorList>
    </citation>
    <scope>NUCLEOTIDE SEQUENCE [LARGE SCALE GENOMIC DNA]</scope>
    <source>
        <strain>Denwood</strain>
        <strain evidence="2">Zambia</strain>
    </source>
</reference>
<gene>
    <name evidence="1" type="ORF">SMTD_LOCUS18171</name>
</gene>